<proteinExistence type="predicted"/>
<evidence type="ECO:0000256" key="1">
    <source>
        <dbReference type="SAM" id="MobiDB-lite"/>
    </source>
</evidence>
<gene>
    <name evidence="2" type="ORF">DERF_001529</name>
</gene>
<protein>
    <submittedName>
        <fullName evidence="2">Uncharacterized protein</fullName>
    </submittedName>
</protein>
<dbReference type="Proteomes" id="UP000790347">
    <property type="component" value="Unassembled WGS sequence"/>
</dbReference>
<reference evidence="2" key="2">
    <citation type="journal article" date="2022" name="Res Sq">
        <title>Comparative Genomics Reveals Insights into the Divergent Evolution of Astigmatic Mites and Household Pest Adaptations.</title>
        <authorList>
            <person name="Xiong Q."/>
            <person name="Wan A.T.-Y."/>
            <person name="Liu X.-Y."/>
            <person name="Fung C.S.-H."/>
            <person name="Xiao X."/>
            <person name="Malainual N."/>
            <person name="Hou J."/>
            <person name="Wang L."/>
            <person name="Wang M."/>
            <person name="Yang K."/>
            <person name="Cui Y."/>
            <person name="Leung E."/>
            <person name="Nong W."/>
            <person name="Shin S.-K."/>
            <person name="Au S."/>
            <person name="Jeong K.Y."/>
            <person name="Chew F.T."/>
            <person name="Hui J."/>
            <person name="Leung T.F."/>
            <person name="Tungtrongchitr A."/>
            <person name="Zhong N."/>
            <person name="Liu Z."/>
            <person name="Tsui S."/>
        </authorList>
    </citation>
    <scope>NUCLEOTIDE SEQUENCE</scope>
    <source>
        <strain evidence="2">Derf</strain>
        <tissue evidence="2">Whole organism</tissue>
    </source>
</reference>
<evidence type="ECO:0000313" key="2">
    <source>
        <dbReference type="EMBL" id="KAH9527519.1"/>
    </source>
</evidence>
<dbReference type="EMBL" id="ASGP02000001">
    <property type="protein sequence ID" value="KAH9527519.1"/>
    <property type="molecule type" value="Genomic_DNA"/>
</dbReference>
<keyword evidence="3" id="KW-1185">Reference proteome</keyword>
<dbReference type="AlphaFoldDB" id="A0A922IDW6"/>
<organism evidence="2 3">
    <name type="scientific">Dermatophagoides farinae</name>
    <name type="common">American house dust mite</name>
    <dbReference type="NCBI Taxonomy" id="6954"/>
    <lineage>
        <taxon>Eukaryota</taxon>
        <taxon>Metazoa</taxon>
        <taxon>Ecdysozoa</taxon>
        <taxon>Arthropoda</taxon>
        <taxon>Chelicerata</taxon>
        <taxon>Arachnida</taxon>
        <taxon>Acari</taxon>
        <taxon>Acariformes</taxon>
        <taxon>Sarcoptiformes</taxon>
        <taxon>Astigmata</taxon>
        <taxon>Psoroptidia</taxon>
        <taxon>Analgoidea</taxon>
        <taxon>Pyroglyphidae</taxon>
        <taxon>Dermatophagoidinae</taxon>
        <taxon>Dermatophagoides</taxon>
    </lineage>
</organism>
<evidence type="ECO:0000313" key="3">
    <source>
        <dbReference type="Proteomes" id="UP000790347"/>
    </source>
</evidence>
<feature type="region of interest" description="Disordered" evidence="1">
    <location>
        <begin position="60"/>
        <end position="79"/>
    </location>
</feature>
<reference evidence="2" key="1">
    <citation type="submission" date="2013-05" db="EMBL/GenBank/DDBJ databases">
        <authorList>
            <person name="Yim A.K.Y."/>
            <person name="Chan T.F."/>
            <person name="Ji K.M."/>
            <person name="Liu X.Y."/>
            <person name="Zhou J.W."/>
            <person name="Li R.Q."/>
            <person name="Yang K.Y."/>
            <person name="Li J."/>
            <person name="Li M."/>
            <person name="Law P.T.W."/>
            <person name="Wu Y.L."/>
            <person name="Cai Z.L."/>
            <person name="Qin H."/>
            <person name="Bao Y."/>
            <person name="Leung R.K.K."/>
            <person name="Ng P.K.S."/>
            <person name="Zou J."/>
            <person name="Zhong X.J."/>
            <person name="Ran P.X."/>
            <person name="Zhong N.S."/>
            <person name="Liu Z.G."/>
            <person name="Tsui S.K.W."/>
        </authorList>
    </citation>
    <scope>NUCLEOTIDE SEQUENCE</scope>
    <source>
        <strain evidence="2">Derf</strain>
        <tissue evidence="2">Whole organism</tissue>
    </source>
</reference>
<accession>A0A922IDW6</accession>
<comment type="caution">
    <text evidence="2">The sequence shown here is derived from an EMBL/GenBank/DDBJ whole genome shotgun (WGS) entry which is preliminary data.</text>
</comment>
<name>A0A922IDW6_DERFA</name>
<sequence length="79" mass="8905">MEFMPSKCVAIVIYTGHFLLHSIDEDFGPNNFTLSARCHDISFLYIGIICIMCLRLKQHSPGRTPGGRSDGDDEFCPLR</sequence>